<feature type="transmembrane region" description="Helical" evidence="2">
    <location>
        <begin position="177"/>
        <end position="195"/>
    </location>
</feature>
<evidence type="ECO:0000256" key="2">
    <source>
        <dbReference type="SAM" id="Phobius"/>
    </source>
</evidence>
<feature type="compositionally biased region" description="Low complexity" evidence="1">
    <location>
        <begin position="211"/>
        <end position="281"/>
    </location>
</feature>
<dbReference type="Proteomes" id="UP000516235">
    <property type="component" value="Chromosome"/>
</dbReference>
<keyword evidence="2" id="KW-0812">Transmembrane</keyword>
<dbReference type="KEGG" id="cluj:IAU68_08200"/>
<sequence length="291" mass="31741">MSTPNQWGNNQPQNNPQNQWNAQQAWSAQPAGGQPGGQRPGGAPKSAKSIGWPVWCYLGAFLLTLLTSFLKVISAKMDYGIGSAEMGVNWWGKVSASASAFGRYDTGGSYDFGGADYVVFSLLILALLAAATYFAFVRNDKLTGILGLVAAGLQLLAVVVKLFQILGESFFHTGAGWWLWLLISLATLFVSLQMFKTGRAGVEQKFNSARAAAQNKQQQNQQQNSWGQQAPQQPQQPQQGQPNTWAPQPQQPQSQQPQQQNPQQGQQPQQQNWTQWQNPGQDGPSNPPASN</sequence>
<dbReference type="EMBL" id="CP061032">
    <property type="protein sequence ID" value="QNP89677.1"/>
    <property type="molecule type" value="Genomic_DNA"/>
</dbReference>
<feature type="transmembrane region" description="Helical" evidence="2">
    <location>
        <begin position="117"/>
        <end position="137"/>
    </location>
</feature>
<gene>
    <name evidence="3" type="ORF">H7348_01000</name>
    <name evidence="4" type="ORF">IAU68_08200</name>
</gene>
<feature type="transmembrane region" description="Helical" evidence="2">
    <location>
        <begin position="54"/>
        <end position="73"/>
    </location>
</feature>
<reference evidence="5 6" key="1">
    <citation type="submission" date="2020-08" db="EMBL/GenBank/DDBJ databases">
        <title>novel species in genus Corynebacterium.</title>
        <authorList>
            <person name="Zhang G."/>
        </authorList>
    </citation>
    <scope>NUCLEOTIDE SEQUENCE [LARGE SCALE GENOMIC DNA]</scope>
    <source>
        <strain evidence="5 6">zg-917</strain>
        <strain evidence="4">Zg-917</strain>
    </source>
</reference>
<proteinExistence type="predicted"/>
<feature type="transmembrane region" description="Helical" evidence="2">
    <location>
        <begin position="144"/>
        <end position="165"/>
    </location>
</feature>
<dbReference type="Proteomes" id="UP000642876">
    <property type="component" value="Unassembled WGS sequence"/>
</dbReference>
<evidence type="ECO:0000256" key="1">
    <source>
        <dbReference type="SAM" id="MobiDB-lite"/>
    </source>
</evidence>
<dbReference type="EMBL" id="JACMYE010000001">
    <property type="protein sequence ID" value="MBC3177894.1"/>
    <property type="molecule type" value="Genomic_DNA"/>
</dbReference>
<evidence type="ECO:0000313" key="6">
    <source>
        <dbReference type="Proteomes" id="UP000642876"/>
    </source>
</evidence>
<evidence type="ECO:0000313" key="5">
    <source>
        <dbReference type="Proteomes" id="UP000516235"/>
    </source>
</evidence>
<organism evidence="4 5">
    <name type="scientific">Corynebacterium lujinxingii</name>
    <dbReference type="NCBI Taxonomy" id="2763010"/>
    <lineage>
        <taxon>Bacteria</taxon>
        <taxon>Bacillati</taxon>
        <taxon>Actinomycetota</taxon>
        <taxon>Actinomycetes</taxon>
        <taxon>Mycobacteriales</taxon>
        <taxon>Corynebacteriaceae</taxon>
        <taxon>Corynebacterium</taxon>
    </lineage>
</organism>
<feature type="region of interest" description="Disordered" evidence="1">
    <location>
        <begin position="208"/>
        <end position="291"/>
    </location>
</feature>
<keyword evidence="2" id="KW-1133">Transmembrane helix</keyword>
<evidence type="ECO:0000313" key="3">
    <source>
        <dbReference type="EMBL" id="MBC3177894.1"/>
    </source>
</evidence>
<feature type="compositionally biased region" description="Low complexity" evidence="1">
    <location>
        <begin position="1"/>
        <end position="32"/>
    </location>
</feature>
<protein>
    <submittedName>
        <fullName evidence="4">Uncharacterized protein</fullName>
    </submittedName>
</protein>
<name>A0A7H0JXB1_9CORY</name>
<dbReference type="AlphaFoldDB" id="A0A7H0JXB1"/>
<accession>A0A7H0JXB1</accession>
<dbReference type="RefSeq" id="WP_171192573.1">
    <property type="nucleotide sequence ID" value="NZ_CP061032.1"/>
</dbReference>
<keyword evidence="6" id="KW-1185">Reference proteome</keyword>
<evidence type="ECO:0000313" key="4">
    <source>
        <dbReference type="EMBL" id="QNP89677.1"/>
    </source>
</evidence>
<feature type="region of interest" description="Disordered" evidence="1">
    <location>
        <begin position="1"/>
        <end position="45"/>
    </location>
</feature>
<keyword evidence="2" id="KW-0472">Membrane</keyword>